<accession>I4D599</accession>
<sequence>MGVTPDGWKNKGGTGKRSCNCGSWKQHWINASGKSWPSKCSIKDCSNDATLGAHIINSSVSGEQIVPACDSCNKLSGEFSLKVGITLISANKQNTCEK</sequence>
<protein>
    <submittedName>
        <fullName evidence="1">Uncharacterized protein</fullName>
    </submittedName>
</protein>
<dbReference type="HOGENOM" id="CLU_2329136_0_0_9"/>
<gene>
    <name evidence="1" type="ordered locus">Desaci_1998</name>
</gene>
<dbReference type="Proteomes" id="UP000002892">
    <property type="component" value="Chromosome"/>
</dbReference>
<evidence type="ECO:0000313" key="1">
    <source>
        <dbReference type="EMBL" id="AFM40973.1"/>
    </source>
</evidence>
<dbReference type="KEGG" id="dai:Desaci_1998"/>
<dbReference type="AlphaFoldDB" id="I4D599"/>
<reference evidence="1 2" key="1">
    <citation type="journal article" date="2012" name="J. Bacteriol.">
        <title>Complete genome sequences of Desulfosporosinus orientis DSM765T, Desulfosporosinus youngiae DSM17734T, Desulfosporosinus meridiei DSM13257T, and Desulfosporosinus acidiphilus DSM22704T.</title>
        <authorList>
            <person name="Pester M."/>
            <person name="Brambilla E."/>
            <person name="Alazard D."/>
            <person name="Rattei T."/>
            <person name="Weinmaier T."/>
            <person name="Han J."/>
            <person name="Lucas S."/>
            <person name="Lapidus A."/>
            <person name="Cheng J.F."/>
            <person name="Goodwin L."/>
            <person name="Pitluck S."/>
            <person name="Peters L."/>
            <person name="Ovchinnikova G."/>
            <person name="Teshima H."/>
            <person name="Detter J.C."/>
            <person name="Han C.S."/>
            <person name="Tapia R."/>
            <person name="Land M.L."/>
            <person name="Hauser L."/>
            <person name="Kyrpides N.C."/>
            <person name="Ivanova N.N."/>
            <person name="Pagani I."/>
            <person name="Huntmann M."/>
            <person name="Wei C.L."/>
            <person name="Davenport K.W."/>
            <person name="Daligault H."/>
            <person name="Chain P.S."/>
            <person name="Chen A."/>
            <person name="Mavromatis K."/>
            <person name="Markowitz V."/>
            <person name="Szeto E."/>
            <person name="Mikhailova N."/>
            <person name="Pati A."/>
            <person name="Wagner M."/>
            <person name="Woyke T."/>
            <person name="Ollivier B."/>
            <person name="Klenk H.P."/>
            <person name="Spring S."/>
            <person name="Loy A."/>
        </authorList>
    </citation>
    <scope>NUCLEOTIDE SEQUENCE [LARGE SCALE GENOMIC DNA]</scope>
    <source>
        <strain evidence="2">DSM 22704 / JCM 16185 / SJ4</strain>
    </source>
</reference>
<proteinExistence type="predicted"/>
<dbReference type="EMBL" id="CP003639">
    <property type="protein sequence ID" value="AFM40973.1"/>
    <property type="molecule type" value="Genomic_DNA"/>
</dbReference>
<name>I4D599_DESAJ</name>
<keyword evidence="2" id="KW-1185">Reference proteome</keyword>
<organism evidence="1 2">
    <name type="scientific">Desulfosporosinus acidiphilus (strain DSM 22704 / JCM 16185 / SJ4)</name>
    <dbReference type="NCBI Taxonomy" id="646529"/>
    <lineage>
        <taxon>Bacteria</taxon>
        <taxon>Bacillati</taxon>
        <taxon>Bacillota</taxon>
        <taxon>Clostridia</taxon>
        <taxon>Eubacteriales</taxon>
        <taxon>Desulfitobacteriaceae</taxon>
        <taxon>Desulfosporosinus</taxon>
    </lineage>
</organism>
<evidence type="ECO:0000313" key="2">
    <source>
        <dbReference type="Proteomes" id="UP000002892"/>
    </source>
</evidence>